<feature type="compositionally biased region" description="Basic residues" evidence="1">
    <location>
        <begin position="44"/>
        <end position="62"/>
    </location>
</feature>
<feature type="region of interest" description="Disordered" evidence="1">
    <location>
        <begin position="85"/>
        <end position="113"/>
    </location>
</feature>
<reference evidence="3" key="1">
    <citation type="journal article" date="2005" name="Nature">
        <title>The map-based sequence of the rice genome.</title>
        <authorList>
            <consortium name="International rice genome sequencing project (IRGSP)"/>
            <person name="Matsumoto T."/>
            <person name="Wu J."/>
            <person name="Kanamori H."/>
            <person name="Katayose Y."/>
            <person name="Fujisawa M."/>
            <person name="Namiki N."/>
            <person name="Mizuno H."/>
            <person name="Yamamoto K."/>
            <person name="Antonio B.A."/>
            <person name="Baba T."/>
            <person name="Sakata K."/>
            <person name="Nagamura Y."/>
            <person name="Aoki H."/>
            <person name="Arikawa K."/>
            <person name="Arita K."/>
            <person name="Bito T."/>
            <person name="Chiden Y."/>
            <person name="Fujitsuka N."/>
            <person name="Fukunaka R."/>
            <person name="Hamada M."/>
            <person name="Harada C."/>
            <person name="Hayashi A."/>
            <person name="Hijishita S."/>
            <person name="Honda M."/>
            <person name="Hosokawa S."/>
            <person name="Ichikawa Y."/>
            <person name="Idonuma A."/>
            <person name="Iijima M."/>
            <person name="Ikeda M."/>
            <person name="Ikeno M."/>
            <person name="Ito K."/>
            <person name="Ito S."/>
            <person name="Ito T."/>
            <person name="Ito Y."/>
            <person name="Ito Y."/>
            <person name="Iwabuchi A."/>
            <person name="Kamiya K."/>
            <person name="Karasawa W."/>
            <person name="Kurita K."/>
            <person name="Katagiri S."/>
            <person name="Kikuta A."/>
            <person name="Kobayashi H."/>
            <person name="Kobayashi N."/>
            <person name="Machita K."/>
            <person name="Maehara T."/>
            <person name="Masukawa M."/>
            <person name="Mizubayashi T."/>
            <person name="Mukai Y."/>
            <person name="Nagasaki H."/>
            <person name="Nagata Y."/>
            <person name="Naito S."/>
            <person name="Nakashima M."/>
            <person name="Nakama Y."/>
            <person name="Nakamichi Y."/>
            <person name="Nakamura M."/>
            <person name="Meguro A."/>
            <person name="Negishi M."/>
            <person name="Ohta I."/>
            <person name="Ohta T."/>
            <person name="Okamoto M."/>
            <person name="Ono N."/>
            <person name="Saji S."/>
            <person name="Sakaguchi M."/>
            <person name="Sakai K."/>
            <person name="Shibata M."/>
            <person name="Shimokawa T."/>
            <person name="Song J."/>
            <person name="Takazaki Y."/>
            <person name="Terasawa K."/>
            <person name="Tsugane M."/>
            <person name="Tsuji K."/>
            <person name="Ueda S."/>
            <person name="Waki K."/>
            <person name="Yamagata H."/>
            <person name="Yamamoto M."/>
            <person name="Yamamoto S."/>
            <person name="Yamane H."/>
            <person name="Yoshiki S."/>
            <person name="Yoshihara R."/>
            <person name="Yukawa K."/>
            <person name="Zhong H."/>
            <person name="Yano M."/>
            <person name="Yuan Q."/>
            <person name="Ouyang S."/>
            <person name="Liu J."/>
            <person name="Jones K.M."/>
            <person name="Gansberger K."/>
            <person name="Moffat K."/>
            <person name="Hill J."/>
            <person name="Bera J."/>
            <person name="Fadrosh D."/>
            <person name="Jin S."/>
            <person name="Johri S."/>
            <person name="Kim M."/>
            <person name="Overton L."/>
            <person name="Reardon M."/>
            <person name="Tsitrin T."/>
            <person name="Vuong H."/>
            <person name="Weaver B."/>
            <person name="Ciecko A."/>
            <person name="Tallon L."/>
            <person name="Jackson J."/>
            <person name="Pai G."/>
            <person name="Aken S.V."/>
            <person name="Utterback T."/>
            <person name="Reidmuller S."/>
            <person name="Feldblyum T."/>
            <person name="Hsiao J."/>
            <person name="Zismann V."/>
            <person name="Iobst S."/>
            <person name="de Vazeille A.R."/>
            <person name="Buell C.R."/>
            <person name="Ying K."/>
            <person name="Li Y."/>
            <person name="Lu T."/>
            <person name="Huang Y."/>
            <person name="Zhao Q."/>
            <person name="Feng Q."/>
            <person name="Zhang L."/>
            <person name="Zhu J."/>
            <person name="Weng Q."/>
            <person name="Mu J."/>
            <person name="Lu Y."/>
            <person name="Fan D."/>
            <person name="Liu Y."/>
            <person name="Guan J."/>
            <person name="Zhang Y."/>
            <person name="Yu S."/>
            <person name="Liu X."/>
            <person name="Zhang Y."/>
            <person name="Hong G."/>
            <person name="Han B."/>
            <person name="Choisne N."/>
            <person name="Demange N."/>
            <person name="Orjeda G."/>
            <person name="Samain S."/>
            <person name="Cattolico L."/>
            <person name="Pelletier E."/>
            <person name="Couloux A."/>
            <person name="Segurens B."/>
            <person name="Wincker P."/>
            <person name="D'Hont A."/>
            <person name="Scarpelli C."/>
            <person name="Weissenbach J."/>
            <person name="Salanoubat M."/>
            <person name="Quetier F."/>
            <person name="Yu Y."/>
            <person name="Kim H.R."/>
            <person name="Rambo T."/>
            <person name="Currie J."/>
            <person name="Collura K."/>
            <person name="Luo M."/>
            <person name="Yang T."/>
            <person name="Ammiraju J.S.S."/>
            <person name="Engler F."/>
            <person name="Soderlund C."/>
            <person name="Wing R.A."/>
            <person name="Palmer L.E."/>
            <person name="de la Bastide M."/>
            <person name="Spiegel L."/>
            <person name="Nascimento L."/>
            <person name="Zutavern T."/>
            <person name="O'Shaughnessy A."/>
            <person name="Dike S."/>
            <person name="Dedhia N."/>
            <person name="Preston R."/>
            <person name="Balija V."/>
            <person name="McCombie W.R."/>
            <person name="Chow T."/>
            <person name="Chen H."/>
            <person name="Chung M."/>
            <person name="Chen C."/>
            <person name="Shaw J."/>
            <person name="Wu H."/>
            <person name="Hsiao K."/>
            <person name="Chao Y."/>
            <person name="Chu M."/>
            <person name="Cheng C."/>
            <person name="Hour A."/>
            <person name="Lee P."/>
            <person name="Lin S."/>
            <person name="Lin Y."/>
            <person name="Liou J."/>
            <person name="Liu S."/>
            <person name="Hsing Y."/>
            <person name="Raghuvanshi S."/>
            <person name="Mohanty A."/>
            <person name="Bharti A.K."/>
            <person name="Gaur A."/>
            <person name="Gupta V."/>
            <person name="Kumar D."/>
            <person name="Ravi V."/>
            <person name="Vij S."/>
            <person name="Kapur A."/>
            <person name="Khurana P."/>
            <person name="Khurana P."/>
            <person name="Khurana J.P."/>
            <person name="Tyagi A.K."/>
            <person name="Gaikwad K."/>
            <person name="Singh A."/>
            <person name="Dalal V."/>
            <person name="Srivastava S."/>
            <person name="Dixit A."/>
            <person name="Pal A.K."/>
            <person name="Ghazi I.A."/>
            <person name="Yadav M."/>
            <person name="Pandit A."/>
            <person name="Bhargava A."/>
            <person name="Sureshbabu K."/>
            <person name="Batra K."/>
            <person name="Sharma T.R."/>
            <person name="Mohapatra T."/>
            <person name="Singh N.K."/>
            <person name="Messing J."/>
            <person name="Nelson A.B."/>
            <person name="Fuks G."/>
            <person name="Kavchok S."/>
            <person name="Keizer G."/>
            <person name="Linton E."/>
            <person name="Llaca V."/>
            <person name="Song R."/>
            <person name="Tanyolac B."/>
            <person name="Young S."/>
            <person name="Ho-Il K."/>
            <person name="Hahn J.H."/>
            <person name="Sangsakoo G."/>
            <person name="Vanavichit A."/>
            <person name="de Mattos Luiz.A.T."/>
            <person name="Zimmer P.D."/>
            <person name="Malone G."/>
            <person name="Dellagostin O."/>
            <person name="de Oliveira A.C."/>
            <person name="Bevan M."/>
            <person name="Bancroft I."/>
            <person name="Minx P."/>
            <person name="Cordum H."/>
            <person name="Wilson R."/>
            <person name="Cheng Z."/>
            <person name="Jin W."/>
            <person name="Jiang J."/>
            <person name="Leong S.A."/>
            <person name="Iwama H."/>
            <person name="Gojobori T."/>
            <person name="Itoh T."/>
            <person name="Niimura Y."/>
            <person name="Fujii Y."/>
            <person name="Habara T."/>
            <person name="Sakai H."/>
            <person name="Sato Y."/>
            <person name="Wilson G."/>
            <person name="Kumar K."/>
            <person name="McCouch S."/>
            <person name="Juretic N."/>
            <person name="Hoen D."/>
            <person name="Wright S."/>
            <person name="Bruskiewich R."/>
            <person name="Bureau T."/>
            <person name="Miyao A."/>
            <person name="Hirochika H."/>
            <person name="Nishikawa T."/>
            <person name="Kadowaki K."/>
            <person name="Sugiura M."/>
            <person name="Burr B."/>
            <person name="Sasaki T."/>
        </authorList>
    </citation>
    <scope>NUCLEOTIDE SEQUENCE [LARGE SCALE GENOMIC DNA]</scope>
    <source>
        <strain evidence="3">cv. Nipponbare</strain>
    </source>
</reference>
<feature type="compositionally biased region" description="Basic residues" evidence="1">
    <location>
        <begin position="19"/>
        <end position="34"/>
    </location>
</feature>
<dbReference type="PaxDb" id="39947-A0A0P0W1F4"/>
<gene>
    <name evidence="2" type="ordered locus">Os03g0681100</name>
    <name evidence="2" type="ORF">OSNPB_030681100</name>
</gene>
<reference evidence="2 3" key="3">
    <citation type="journal article" date="2013" name="Rice">
        <title>Improvement of the Oryza sativa Nipponbare reference genome using next generation sequence and optical map data.</title>
        <authorList>
            <person name="Kawahara Y."/>
            <person name="de la Bastide M."/>
            <person name="Hamilton J.P."/>
            <person name="Kanamori H."/>
            <person name="McCombie W.R."/>
            <person name="Ouyang S."/>
            <person name="Schwartz D.C."/>
            <person name="Tanaka T."/>
            <person name="Wu J."/>
            <person name="Zhou S."/>
            <person name="Childs K.L."/>
            <person name="Davidson R.M."/>
            <person name="Lin H."/>
            <person name="Quesada-Ocampo L."/>
            <person name="Vaillancourt B."/>
            <person name="Sakai H."/>
            <person name="Lee S.S."/>
            <person name="Kim J."/>
            <person name="Numa H."/>
            <person name="Itoh T."/>
            <person name="Buell C.R."/>
            <person name="Matsumoto T."/>
        </authorList>
    </citation>
    <scope>NUCLEOTIDE SEQUENCE [LARGE SCALE GENOMIC DNA]</scope>
    <source>
        <strain evidence="3">cv. Nipponbare</strain>
    </source>
</reference>
<feature type="region of interest" description="Disordered" evidence="1">
    <location>
        <begin position="1"/>
        <end position="72"/>
    </location>
</feature>
<dbReference type="InParanoid" id="A0A0P0W1F4"/>
<feature type="compositionally biased region" description="Low complexity" evidence="1">
    <location>
        <begin position="85"/>
        <end position="111"/>
    </location>
</feature>
<evidence type="ECO:0000256" key="1">
    <source>
        <dbReference type="SAM" id="MobiDB-lite"/>
    </source>
</evidence>
<keyword evidence="3" id="KW-1185">Reference proteome</keyword>
<dbReference type="AlphaFoldDB" id="A0A0P0W1F4"/>
<dbReference type="EMBL" id="AP014959">
    <property type="protein sequence ID" value="BAS85760.1"/>
    <property type="molecule type" value="Genomic_DNA"/>
</dbReference>
<proteinExistence type="predicted"/>
<reference evidence="2 3" key="2">
    <citation type="journal article" date="2013" name="Plant Cell Physiol.">
        <title>Rice Annotation Project Database (RAP-DB): an integrative and interactive database for rice genomics.</title>
        <authorList>
            <person name="Sakai H."/>
            <person name="Lee S.S."/>
            <person name="Tanaka T."/>
            <person name="Numa H."/>
            <person name="Kim J."/>
            <person name="Kawahara Y."/>
            <person name="Wakimoto H."/>
            <person name="Yang C.C."/>
            <person name="Iwamoto M."/>
            <person name="Abe T."/>
            <person name="Yamada Y."/>
            <person name="Muto A."/>
            <person name="Inokuchi H."/>
            <person name="Ikemura T."/>
            <person name="Matsumoto T."/>
            <person name="Sasaki T."/>
            <person name="Itoh T."/>
        </authorList>
    </citation>
    <scope>NUCLEOTIDE SEQUENCE [LARGE SCALE GENOMIC DNA]</scope>
    <source>
        <strain evidence="3">cv. Nipponbare</strain>
    </source>
</reference>
<organism evidence="2 3">
    <name type="scientific">Oryza sativa subsp. japonica</name>
    <name type="common">Rice</name>
    <dbReference type="NCBI Taxonomy" id="39947"/>
    <lineage>
        <taxon>Eukaryota</taxon>
        <taxon>Viridiplantae</taxon>
        <taxon>Streptophyta</taxon>
        <taxon>Embryophyta</taxon>
        <taxon>Tracheophyta</taxon>
        <taxon>Spermatophyta</taxon>
        <taxon>Magnoliopsida</taxon>
        <taxon>Liliopsida</taxon>
        <taxon>Poales</taxon>
        <taxon>Poaceae</taxon>
        <taxon>BOP clade</taxon>
        <taxon>Oryzoideae</taxon>
        <taxon>Oryzeae</taxon>
        <taxon>Oryzinae</taxon>
        <taxon>Oryza</taxon>
        <taxon>Oryza sativa</taxon>
    </lineage>
</organism>
<protein>
    <submittedName>
        <fullName evidence="2">Os03g0681100 protein</fullName>
    </submittedName>
</protein>
<sequence length="190" mass="20933">MGARSTATEAFLRREQARRSSRRRGRWWRGRGGGRSRAAPGAPRGRRGARRPRAHRRGRRKSSASTREKSHSFIDDISYSGGAAAAFEESGTTGRAATLSPQSPSTSPPSSMGTWEGAGVLFAELRFTPYLLDAPSFVHACTLQLTTTTYDVDDCAFCPPIRLLHPTNFHCGNQQHKDELDFSVQNLDLL</sequence>
<name>A0A0P0W1F4_ORYSJ</name>
<accession>A0A0P0W1F4</accession>
<evidence type="ECO:0000313" key="3">
    <source>
        <dbReference type="Proteomes" id="UP000059680"/>
    </source>
</evidence>
<dbReference type="Proteomes" id="UP000059680">
    <property type="component" value="Chromosome 3"/>
</dbReference>
<evidence type="ECO:0000313" key="2">
    <source>
        <dbReference type="EMBL" id="BAS85760.1"/>
    </source>
</evidence>